<evidence type="ECO:0000256" key="11">
    <source>
        <dbReference type="ARBA" id="ARBA00037847"/>
    </source>
</evidence>
<dbReference type="SMART" id="SM00369">
    <property type="entry name" value="LRR_TYP"/>
    <property type="match status" value="4"/>
</dbReference>
<keyword evidence="2" id="KW-1003">Cell membrane</keyword>
<dbReference type="Pfam" id="PF08263">
    <property type="entry name" value="LRRNT_2"/>
    <property type="match status" value="1"/>
</dbReference>
<keyword evidence="6" id="KW-0677">Repeat</keyword>
<evidence type="ECO:0000256" key="6">
    <source>
        <dbReference type="ARBA" id="ARBA00022737"/>
    </source>
</evidence>
<dbReference type="Proteomes" id="UP000023152">
    <property type="component" value="Unassembled WGS sequence"/>
</dbReference>
<sequence length="774" mass="87069">MQIKIVFFVLKLGKKSQGLLSSCAVIQKNLKEKKIKISVKYMYMRWFMLNIPLWLFVLSQLACYSRGATTGNSSLSEELPLEEKLALVKLYNSTNGPGWTHQWAINWTNVTSSDFCSFWGVTCGRPIAARRAAHVVGMELLNNSLHGTIDKSIGNFTQIQILIFEYANLYGTIPKEIGLLRMLGDFWIVSTNISGTIPIEIGRLTLLQFLYLQESHLTGTIPSELGLPKKKKKKKKKKNLYMHICTIPSELSRLSQLRQLALDGNALSGTLPPEFGYSNPSLYWISATENQLEGSIPESYGNLKSLTTFDLAMNRLSGSIPSSMFQNCTRMTTFMASFNSLTGTISSFISHWRFLVVLFLGSNRLHGTIPVELAQLSLLVEVDLSDNFFNGTIPPQFGFERIYIHMYICIYIYVYVHFEHAPTCTLGEVICKEESARGEISSLMQDEAVHATVFIFYFFVLTMLSLQENALTGSIPAELGNLSSLVSLLLRENELSGTMSEYLGKYWKVMEGLDVSSNQLTGTVPTWIWTNGQNMMRVLNLANNSFEGTLDKELEQWTALISLDVSHNQFMGTLPSFANSRTLAQLSVSNNQLHGSFPLFTNNSQLALLSLDNNHFSASLPVFPTQMRNLISLTLHNNKLVDHHLHSWLDHLFACAPRLNILTLFNNHHLVGTIPSSLYRPPLQAFISHNCGIYGELPSVPSSSSLHDLNNNSLQFVSLSQNYLSGTLPKRWISTSSSSSNSNHTEWFHFSFQQNTARLNVSASFLIFIYIYIY</sequence>
<dbReference type="OMA" id="FDISGCK"/>
<dbReference type="Pfam" id="PF00560">
    <property type="entry name" value="LRR_1"/>
    <property type="match status" value="3"/>
</dbReference>
<evidence type="ECO:0000256" key="5">
    <source>
        <dbReference type="ARBA" id="ARBA00022729"/>
    </source>
</evidence>
<comment type="subcellular location">
    <subcellularLocation>
        <location evidence="1">Cell membrane</location>
    </subcellularLocation>
    <subcellularLocation>
        <location evidence="11">Endomembrane system</location>
        <topology evidence="11">Single-pass membrane protein</topology>
    </subcellularLocation>
</comment>
<comment type="caution">
    <text evidence="13">The sequence shown here is derived from an EMBL/GenBank/DDBJ whole genome shotgun (WGS) entry which is preliminary data.</text>
</comment>
<feature type="domain" description="Leucine-rich repeat-containing N-terminal plant-type" evidence="12">
    <location>
        <begin position="82"/>
        <end position="123"/>
    </location>
</feature>
<dbReference type="InterPro" id="IPR013210">
    <property type="entry name" value="LRR_N_plant-typ"/>
</dbReference>
<evidence type="ECO:0000256" key="9">
    <source>
        <dbReference type="ARBA" id="ARBA00023170"/>
    </source>
</evidence>
<reference evidence="13 14" key="1">
    <citation type="journal article" date="2013" name="Curr. Biol.">
        <title>The Genome of the Foraminiferan Reticulomyxa filosa.</title>
        <authorList>
            <person name="Glockner G."/>
            <person name="Hulsmann N."/>
            <person name="Schleicher M."/>
            <person name="Noegel A.A."/>
            <person name="Eichinger L."/>
            <person name="Gallinger C."/>
            <person name="Pawlowski J."/>
            <person name="Sierra R."/>
            <person name="Euteneuer U."/>
            <person name="Pillet L."/>
            <person name="Moustafa A."/>
            <person name="Platzer M."/>
            <person name="Groth M."/>
            <person name="Szafranski K."/>
            <person name="Schliwa M."/>
        </authorList>
    </citation>
    <scope>NUCLEOTIDE SEQUENCE [LARGE SCALE GENOMIC DNA]</scope>
</reference>
<protein>
    <recommendedName>
        <fullName evidence="12">Leucine-rich repeat-containing N-terminal plant-type domain-containing protein</fullName>
    </recommendedName>
</protein>
<evidence type="ECO:0000259" key="12">
    <source>
        <dbReference type="Pfam" id="PF08263"/>
    </source>
</evidence>
<keyword evidence="7" id="KW-1133">Transmembrane helix</keyword>
<dbReference type="Gene3D" id="3.80.10.10">
    <property type="entry name" value="Ribonuclease Inhibitor"/>
    <property type="match status" value="3"/>
</dbReference>
<keyword evidence="8" id="KW-0472">Membrane</keyword>
<dbReference type="SUPFAM" id="SSF52058">
    <property type="entry name" value="L domain-like"/>
    <property type="match status" value="2"/>
</dbReference>
<keyword evidence="3" id="KW-0433">Leucine-rich repeat</keyword>
<dbReference type="InterPro" id="IPR001611">
    <property type="entry name" value="Leu-rich_rpt"/>
</dbReference>
<keyword evidence="10" id="KW-0325">Glycoprotein</keyword>
<dbReference type="PANTHER" id="PTHR48052">
    <property type="entry name" value="UNNAMED PRODUCT"/>
    <property type="match status" value="1"/>
</dbReference>
<keyword evidence="14" id="KW-1185">Reference proteome</keyword>
<evidence type="ECO:0000256" key="1">
    <source>
        <dbReference type="ARBA" id="ARBA00004236"/>
    </source>
</evidence>
<evidence type="ECO:0000256" key="2">
    <source>
        <dbReference type="ARBA" id="ARBA00022475"/>
    </source>
</evidence>
<evidence type="ECO:0000256" key="7">
    <source>
        <dbReference type="ARBA" id="ARBA00022989"/>
    </source>
</evidence>
<dbReference type="PANTHER" id="PTHR48052:SF8">
    <property type="entry name" value="LRR RECEPTOR-LIKE SERINE_THREONINE-PROTEIN KINASE FLS2"/>
    <property type="match status" value="1"/>
</dbReference>
<dbReference type="OrthoDB" id="676979at2759"/>
<keyword evidence="9" id="KW-0675">Receptor</keyword>
<dbReference type="FunFam" id="3.80.10.10:FF:000383">
    <property type="entry name" value="Leucine-rich repeat receptor protein kinase EMS1"/>
    <property type="match status" value="1"/>
</dbReference>
<evidence type="ECO:0000256" key="8">
    <source>
        <dbReference type="ARBA" id="ARBA00023136"/>
    </source>
</evidence>
<accession>X6NDB3</accession>
<dbReference type="FunFam" id="3.80.10.10:FF:000095">
    <property type="entry name" value="LRR receptor-like serine/threonine-protein kinase GSO1"/>
    <property type="match status" value="1"/>
</dbReference>
<dbReference type="InterPro" id="IPR032675">
    <property type="entry name" value="LRR_dom_sf"/>
</dbReference>
<proteinExistence type="predicted"/>
<evidence type="ECO:0000313" key="13">
    <source>
        <dbReference type="EMBL" id="ETO24320.1"/>
    </source>
</evidence>
<dbReference type="GO" id="GO:0012505">
    <property type="term" value="C:endomembrane system"/>
    <property type="evidence" value="ECO:0007669"/>
    <property type="project" value="UniProtKB-SubCell"/>
</dbReference>
<evidence type="ECO:0000313" key="14">
    <source>
        <dbReference type="Proteomes" id="UP000023152"/>
    </source>
</evidence>
<dbReference type="EMBL" id="ASPP01009298">
    <property type="protein sequence ID" value="ETO24320.1"/>
    <property type="molecule type" value="Genomic_DNA"/>
</dbReference>
<organism evidence="13 14">
    <name type="scientific">Reticulomyxa filosa</name>
    <dbReference type="NCBI Taxonomy" id="46433"/>
    <lineage>
        <taxon>Eukaryota</taxon>
        <taxon>Sar</taxon>
        <taxon>Rhizaria</taxon>
        <taxon>Retaria</taxon>
        <taxon>Foraminifera</taxon>
        <taxon>Monothalamids</taxon>
        <taxon>Reticulomyxidae</taxon>
        <taxon>Reticulomyxa</taxon>
    </lineage>
</organism>
<gene>
    <name evidence="13" type="ORF">RFI_12835</name>
</gene>
<evidence type="ECO:0000256" key="3">
    <source>
        <dbReference type="ARBA" id="ARBA00022614"/>
    </source>
</evidence>
<dbReference type="InterPro" id="IPR003591">
    <property type="entry name" value="Leu-rich_rpt_typical-subtyp"/>
</dbReference>
<feature type="non-terminal residue" evidence="13">
    <location>
        <position position="774"/>
    </location>
</feature>
<evidence type="ECO:0000256" key="4">
    <source>
        <dbReference type="ARBA" id="ARBA00022692"/>
    </source>
</evidence>
<keyword evidence="5" id="KW-0732">Signal</keyword>
<name>X6NDB3_RETFI</name>
<keyword evidence="4" id="KW-0812">Transmembrane</keyword>
<dbReference type="GO" id="GO:0005886">
    <property type="term" value="C:plasma membrane"/>
    <property type="evidence" value="ECO:0007669"/>
    <property type="project" value="UniProtKB-SubCell"/>
</dbReference>
<dbReference type="AlphaFoldDB" id="X6NDB3"/>
<evidence type="ECO:0000256" key="10">
    <source>
        <dbReference type="ARBA" id="ARBA00023180"/>
    </source>
</evidence>